<feature type="transmembrane region" description="Helical" evidence="1">
    <location>
        <begin position="12"/>
        <end position="35"/>
    </location>
</feature>
<name>A0ABT8JFS6_9BACL</name>
<gene>
    <name evidence="2" type="ORF">P5G61_22010</name>
</gene>
<evidence type="ECO:0000313" key="2">
    <source>
        <dbReference type="EMBL" id="MDN4603934.1"/>
    </source>
</evidence>
<protein>
    <submittedName>
        <fullName evidence="2">Uncharacterized protein</fullName>
    </submittedName>
</protein>
<keyword evidence="3" id="KW-1185">Reference proteome</keyword>
<proteinExistence type="predicted"/>
<dbReference type="EMBL" id="JAROCD010000011">
    <property type="protein sequence ID" value="MDN4603934.1"/>
    <property type="molecule type" value="Genomic_DNA"/>
</dbReference>
<keyword evidence="1" id="KW-0472">Membrane</keyword>
<keyword evidence="1" id="KW-0812">Transmembrane</keyword>
<dbReference type="Proteomes" id="UP001174205">
    <property type="component" value="Unassembled WGS sequence"/>
</dbReference>
<keyword evidence="1" id="KW-1133">Transmembrane helix</keyword>
<feature type="transmembrane region" description="Helical" evidence="1">
    <location>
        <begin position="69"/>
        <end position="94"/>
    </location>
</feature>
<dbReference type="RefSeq" id="WP_024630915.1">
    <property type="nucleotide sequence ID" value="NZ_JAROCD010000011.1"/>
</dbReference>
<organism evidence="2 3">
    <name type="scientific">Paenibacillus vandeheii</name>
    <dbReference type="NCBI Taxonomy" id="3035917"/>
    <lineage>
        <taxon>Bacteria</taxon>
        <taxon>Bacillati</taxon>
        <taxon>Bacillota</taxon>
        <taxon>Bacilli</taxon>
        <taxon>Bacillales</taxon>
        <taxon>Paenibacillaceae</taxon>
        <taxon>Paenibacillus</taxon>
    </lineage>
</organism>
<evidence type="ECO:0000256" key="1">
    <source>
        <dbReference type="SAM" id="Phobius"/>
    </source>
</evidence>
<sequence>MSEQTQGTRKGINPILLTVLLVVASIVILMVGRQFPNSNLWVWIILYLIIDIGFIVSMILGIKTKDKPLMVFSILSNTVFFILLSIWIFLLALANGISEP</sequence>
<feature type="transmembrane region" description="Helical" evidence="1">
    <location>
        <begin position="41"/>
        <end position="62"/>
    </location>
</feature>
<reference evidence="2" key="1">
    <citation type="submission" date="2023-03" db="EMBL/GenBank/DDBJ databases">
        <title>MT1 and MT2 Draft Genomes of Novel Species.</title>
        <authorList>
            <person name="Venkateswaran K."/>
        </authorList>
    </citation>
    <scope>NUCLEOTIDE SEQUENCE</scope>
    <source>
        <strain evidence="2">F6_3S_P_1C</strain>
    </source>
</reference>
<accession>A0ABT8JFS6</accession>
<evidence type="ECO:0000313" key="3">
    <source>
        <dbReference type="Proteomes" id="UP001174205"/>
    </source>
</evidence>
<comment type="caution">
    <text evidence="2">The sequence shown here is derived from an EMBL/GenBank/DDBJ whole genome shotgun (WGS) entry which is preliminary data.</text>
</comment>